<gene>
    <name evidence="15" type="primary">recB</name>
    <name evidence="19" type="ORF">SAMN03080615_01384</name>
</gene>
<protein>
    <recommendedName>
        <fullName evidence="15">RecBCD enzyme subunit RecB</fullName>
        <ecNumber evidence="15">3.1.11.5</ecNumber>
        <ecNumber evidence="15">5.6.2.4</ecNumber>
    </recommendedName>
    <alternativeName>
        <fullName evidence="15">DNA 3'-5' helicase subunit RecB</fullName>
    </alternativeName>
    <alternativeName>
        <fullName evidence="15">Exonuclease V subunit RecB</fullName>
        <shortName evidence="15">ExoV subunit RecB</shortName>
    </alternativeName>
    <alternativeName>
        <fullName evidence="15">Helicase/nuclease RecBCD subunit RecB</fullName>
    </alternativeName>
</protein>
<comment type="catalytic activity">
    <reaction evidence="15">
        <text>Exonucleolytic cleavage (in the presence of ATP) in either 5'- to 3'- or 3'- to 5'-direction to yield 5'-phosphooligonucleotides.</text>
        <dbReference type="EC" id="3.1.11.5"/>
    </reaction>
</comment>
<evidence type="ECO:0000256" key="5">
    <source>
        <dbReference type="ARBA" id="ARBA00022801"/>
    </source>
</evidence>
<comment type="catalytic activity">
    <reaction evidence="13 15">
        <text>Couples ATP hydrolysis with the unwinding of duplex DNA by translocating in the 3'-5' direction.</text>
        <dbReference type="EC" id="5.6.2.4"/>
    </reaction>
</comment>
<keyword evidence="12 15" id="KW-0413">Isomerase</keyword>
<dbReference type="EC" id="5.6.2.4" evidence="15"/>
<dbReference type="InterPro" id="IPR038726">
    <property type="entry name" value="PDDEXK_AddAB-type"/>
</dbReference>
<evidence type="ECO:0000256" key="4">
    <source>
        <dbReference type="ARBA" id="ARBA00022763"/>
    </source>
</evidence>
<evidence type="ECO:0000256" key="10">
    <source>
        <dbReference type="ARBA" id="ARBA00023125"/>
    </source>
</evidence>
<keyword evidence="8 15" id="KW-0067">ATP-binding</keyword>
<evidence type="ECO:0000256" key="1">
    <source>
        <dbReference type="ARBA" id="ARBA00022722"/>
    </source>
</evidence>
<evidence type="ECO:0000256" key="7">
    <source>
        <dbReference type="ARBA" id="ARBA00022839"/>
    </source>
</evidence>
<keyword evidence="6 15" id="KW-0347">Helicase</keyword>
<dbReference type="CDD" id="cd22352">
    <property type="entry name" value="RecB_C-like"/>
    <property type="match status" value="1"/>
</dbReference>
<dbReference type="SUPFAM" id="SSF52980">
    <property type="entry name" value="Restriction endonuclease-like"/>
    <property type="match status" value="1"/>
</dbReference>
<dbReference type="GO" id="GO:0003677">
    <property type="term" value="F:DNA binding"/>
    <property type="evidence" value="ECO:0007669"/>
    <property type="project" value="UniProtKB-UniRule"/>
</dbReference>
<comment type="miscellaneous">
    <text evidence="15">In the RecBCD complex, RecB has a slow 3'-5' helicase, an exonuclease activity and loads RecA onto ssDNA, RecD has a fast 5'-3' helicase activity, while RecC stimulates the ATPase and processivity of the RecB helicase and contributes to recognition of the Chi site.</text>
</comment>
<dbReference type="GO" id="GO:0008854">
    <property type="term" value="F:exodeoxyribonuclease V activity"/>
    <property type="evidence" value="ECO:0007669"/>
    <property type="project" value="UniProtKB-EC"/>
</dbReference>
<feature type="domain" description="UvrD-like helicase ATP-binding" evidence="17">
    <location>
        <begin position="1"/>
        <end position="448"/>
    </location>
</feature>
<dbReference type="Gene3D" id="1.10.486.10">
    <property type="entry name" value="PCRA, domain 4"/>
    <property type="match status" value="1"/>
</dbReference>
<dbReference type="Gene3D" id="3.40.50.300">
    <property type="entry name" value="P-loop containing nucleotide triphosphate hydrolases"/>
    <property type="match status" value="2"/>
</dbReference>
<dbReference type="GO" id="GO:0005829">
    <property type="term" value="C:cytosol"/>
    <property type="evidence" value="ECO:0007669"/>
    <property type="project" value="TreeGrafter"/>
</dbReference>
<evidence type="ECO:0000256" key="3">
    <source>
        <dbReference type="ARBA" id="ARBA00022741"/>
    </source>
</evidence>
<dbReference type="InterPro" id="IPR014016">
    <property type="entry name" value="UvrD-like_ATP-bd"/>
</dbReference>
<evidence type="ECO:0000256" key="2">
    <source>
        <dbReference type="ARBA" id="ARBA00022723"/>
    </source>
</evidence>
<comment type="catalytic activity">
    <reaction evidence="14 15">
        <text>ATP + H2O = ADP + phosphate + H(+)</text>
        <dbReference type="Rhea" id="RHEA:13065"/>
        <dbReference type="ChEBI" id="CHEBI:15377"/>
        <dbReference type="ChEBI" id="CHEBI:15378"/>
        <dbReference type="ChEBI" id="CHEBI:30616"/>
        <dbReference type="ChEBI" id="CHEBI:43474"/>
        <dbReference type="ChEBI" id="CHEBI:456216"/>
        <dbReference type="EC" id="5.6.2.4"/>
    </reaction>
</comment>
<keyword evidence="1 15" id="KW-0540">Nuclease</keyword>
<keyword evidence="9 15" id="KW-0460">Magnesium</keyword>
<dbReference type="InterPro" id="IPR014017">
    <property type="entry name" value="DNA_helicase_UvrD-like_C"/>
</dbReference>
<keyword evidence="3 15" id="KW-0547">Nucleotide-binding</keyword>
<keyword evidence="10 15" id="KW-0238">DNA-binding</keyword>
<feature type="region of interest" description="Nuclease activity, interacts with RecD and RecA" evidence="15">
    <location>
        <begin position="894"/>
        <end position="1180"/>
    </location>
</feature>
<feature type="active site" description="For nuclease activity" evidence="15">
    <location>
        <position position="1084"/>
    </location>
</feature>
<dbReference type="EC" id="3.1.11.5" evidence="15"/>
<dbReference type="PANTHER" id="PTHR11070">
    <property type="entry name" value="UVRD / RECB / PCRA DNA HELICASE FAMILY MEMBER"/>
    <property type="match status" value="1"/>
</dbReference>
<dbReference type="NCBIfam" id="TIGR00609">
    <property type="entry name" value="recB"/>
    <property type="match status" value="1"/>
</dbReference>
<evidence type="ECO:0000256" key="8">
    <source>
        <dbReference type="ARBA" id="ARBA00022840"/>
    </source>
</evidence>
<dbReference type="GO" id="GO:0000724">
    <property type="term" value="P:double-strand break repair via homologous recombination"/>
    <property type="evidence" value="ECO:0007669"/>
    <property type="project" value="UniProtKB-UniRule"/>
</dbReference>
<name>A0A1H9FQ90_9GAMM</name>
<feature type="binding site" evidence="15">
    <location>
        <position position="1071"/>
    </location>
    <ligand>
        <name>Mg(2+)</name>
        <dbReference type="ChEBI" id="CHEBI:18420"/>
    </ligand>
</feature>
<feature type="binding site" evidence="15">
    <location>
        <position position="1084"/>
    </location>
    <ligand>
        <name>Mg(2+)</name>
        <dbReference type="ChEBI" id="CHEBI:18420"/>
    </ligand>
</feature>
<dbReference type="PROSITE" id="PS51198">
    <property type="entry name" value="UVRD_HELICASE_ATP_BIND"/>
    <property type="match status" value="1"/>
</dbReference>
<dbReference type="GO" id="GO:0016887">
    <property type="term" value="F:ATP hydrolysis activity"/>
    <property type="evidence" value="ECO:0007669"/>
    <property type="project" value="RHEA"/>
</dbReference>
<sequence length="1180" mass="134470">MSEVTILDPIRFPLSGRRLIEASAGTGKTYTITALYLRLLLGSDEAESALRVDQILVVTFTEAATEELRDRIRSRIQEAYLVFRGAETRDPFLQQLAEQQSDLQRSARLLEYASRQMDEAAIFTIHGFCQRMLRQHAFESGSLFETELITDTGPLLRQALLDCWRELIYPADNELSEAIQQLWPGPDKLQGELRPLLGRPELQLIPVLDTANLQQQWQQSQRWLADFRQQWLDHLERADVDLAELIQASGVNKNSYRKASVPNWLDAIYSYARGETRNVPETEISKFCQSRLAEKTAAGKAVPEHPLFALCDAFFEHRLPLRELLLTFIRQQIETRFHKLKQDYRLLSFDDLLSQLDAALQQDHSGLLAAAISKQFPVAMIDEFQDTDLLQYRIFSTLYPPGPDNGLFMIGDPKQAIYGFRGADIFTYIKARREVADHYTLETNWRSSKAMIASVNQLFSHCDSPFIYNDDIPFLPVKEAGRADKTPFTLHGRQPAALQFWYSGEAFVSRQDYLQQMAQGCACDVDDKLRAAAEGAALIGDQPLQARDIAILVRNRGEASAVMEALSDRGINSVYLSGRDSVFSSREAFDLLLLLQAVAEPQDESCLRAALATSLLNYPASWLDQLSTDEQQWEQLIDEFSDYRDKWLQLGVLPMLRRLMRQRQLAETLQQQPQGERRLTDLLHLGEILQRASMEQEGIAALLRWYSDQLSNPNGESEEQRLRLESDSGLVTVITVHKSKGLEYPLVYLPFACTFKKAREPLFHDQNDRLCFNLQPKDPDSLALADKERLAEDLRLLYVALTRSVYGCYIGLASIADGQSRKSGLHRTALGYLLLRGADNDNDLQERLQQLCNDKQISVATPPDGEQQRGLFDLPEAPVPHCEARRFSRRLKRDWRISSYSALVSHHSSAPPLPGLDLEVIDEKNVPEAEPVEAVDDIFSFPKGAQAGTFLHELFESIDFTDHRNGLEALLEQKCQIAGYEQRWIPVLQQLLDDVLYTPLADSDLNSDQPAPRLADIGNRQRLVEMEFMLPSKGLDAVRLNQIIREYDPLSRQAGALAFETLQGMLKGFIDLVFEYQGRYYILDYKSNHLGNRPELYSGQALGSAMIDHRYDLQYQLYTLALHRLLQSRKPDYRYEQHFGGVFYLFLRGMRAGTPDSGVFHCRPAVELVEQLDRLFREGL</sequence>
<dbReference type="STRING" id="355243.SAMN03080615_01384"/>
<comment type="domain">
    <text evidence="15">The C-terminal domain has nuclease activity and interacts with RecD. It interacts with RecA, facilitating its loading onto ssDNA.</text>
</comment>
<comment type="domain">
    <text evidence="15">The N-terminal DNA-binding domain is a ssDNA-dependent ATPase and has ATP-dependent 3'-5' helicase function. This domain interacts with RecC.</text>
</comment>
<dbReference type="Pfam" id="PF12705">
    <property type="entry name" value="PDDEXK_1"/>
    <property type="match status" value="1"/>
</dbReference>
<proteinExistence type="inferred from homology"/>
<dbReference type="PROSITE" id="PS51217">
    <property type="entry name" value="UVRD_HELICASE_CTER"/>
    <property type="match status" value="1"/>
</dbReference>
<feature type="region of interest" description="DNA-binding and helicase activity, interacts with RecC" evidence="15">
    <location>
        <begin position="1"/>
        <end position="845"/>
    </location>
</feature>
<evidence type="ECO:0000259" key="18">
    <source>
        <dbReference type="PROSITE" id="PS51217"/>
    </source>
</evidence>
<comment type="cofactor">
    <cofactor evidence="15">
        <name>Mg(2+)</name>
        <dbReference type="ChEBI" id="CHEBI:18420"/>
    </cofactor>
    <text evidence="15">Binds 1 Mg(2+) ion per subunit.</text>
</comment>
<reference evidence="20" key="1">
    <citation type="submission" date="2016-10" db="EMBL/GenBank/DDBJ databases">
        <authorList>
            <person name="Varghese N."/>
            <person name="Submissions S."/>
        </authorList>
    </citation>
    <scope>NUCLEOTIDE SEQUENCE [LARGE SCALE GENOMIC DNA]</scope>
    <source>
        <strain evidence="20">DSM 18887</strain>
    </source>
</reference>
<dbReference type="Proteomes" id="UP000198749">
    <property type="component" value="Unassembled WGS sequence"/>
</dbReference>
<dbReference type="PANTHER" id="PTHR11070:SF23">
    <property type="entry name" value="RECBCD ENZYME SUBUNIT RECB"/>
    <property type="match status" value="1"/>
</dbReference>
<keyword evidence="11 15" id="KW-0234">DNA repair</keyword>
<evidence type="ECO:0000256" key="14">
    <source>
        <dbReference type="ARBA" id="ARBA00048988"/>
    </source>
</evidence>
<feature type="domain" description="UvrD-like helicase C-terminal" evidence="18">
    <location>
        <begin position="479"/>
        <end position="741"/>
    </location>
</feature>
<dbReference type="GO" id="GO:0005524">
    <property type="term" value="F:ATP binding"/>
    <property type="evidence" value="ECO:0007669"/>
    <property type="project" value="UniProtKB-UniRule"/>
</dbReference>
<feature type="binding site" evidence="16">
    <location>
        <begin position="22"/>
        <end position="29"/>
    </location>
    <ligand>
        <name>ATP</name>
        <dbReference type="ChEBI" id="CHEBI:30616"/>
    </ligand>
</feature>
<comment type="similarity">
    <text evidence="15">Belongs to the helicase family. UvrD subfamily.</text>
</comment>
<dbReference type="InterPro" id="IPR027417">
    <property type="entry name" value="P-loop_NTPase"/>
</dbReference>
<dbReference type="Gene3D" id="1.10.3170.10">
    <property type="entry name" value="Recbcd, chain B, domain 2"/>
    <property type="match status" value="1"/>
</dbReference>
<feature type="binding site" evidence="15">
    <location>
        <position position="952"/>
    </location>
    <ligand>
        <name>Mg(2+)</name>
        <dbReference type="ChEBI" id="CHEBI:18420"/>
    </ligand>
</feature>
<dbReference type="HAMAP" id="MF_01485">
    <property type="entry name" value="RecB"/>
    <property type="match status" value="1"/>
</dbReference>
<evidence type="ECO:0000256" key="13">
    <source>
        <dbReference type="ARBA" id="ARBA00034617"/>
    </source>
</evidence>
<keyword evidence="4 15" id="KW-0227">DNA damage</keyword>
<keyword evidence="20" id="KW-1185">Reference proteome</keyword>
<evidence type="ECO:0000256" key="16">
    <source>
        <dbReference type="PROSITE-ProRule" id="PRU00560"/>
    </source>
</evidence>
<dbReference type="Gene3D" id="3.90.320.10">
    <property type="match status" value="1"/>
</dbReference>
<dbReference type="SUPFAM" id="SSF52540">
    <property type="entry name" value="P-loop containing nucleoside triphosphate hydrolases"/>
    <property type="match status" value="1"/>
</dbReference>
<evidence type="ECO:0000259" key="17">
    <source>
        <dbReference type="PROSITE" id="PS51198"/>
    </source>
</evidence>
<evidence type="ECO:0000256" key="15">
    <source>
        <dbReference type="HAMAP-Rule" id="MF_01485"/>
    </source>
</evidence>
<evidence type="ECO:0000256" key="11">
    <source>
        <dbReference type="ARBA" id="ARBA00023204"/>
    </source>
</evidence>
<dbReference type="Pfam" id="PF00580">
    <property type="entry name" value="UvrD-helicase"/>
    <property type="match status" value="1"/>
</dbReference>
<dbReference type="EMBL" id="FOGB01000003">
    <property type="protein sequence ID" value="SEQ40150.1"/>
    <property type="molecule type" value="Genomic_DNA"/>
</dbReference>
<evidence type="ECO:0000256" key="12">
    <source>
        <dbReference type="ARBA" id="ARBA00023235"/>
    </source>
</evidence>
<keyword evidence="5 15" id="KW-0378">Hydrolase</keyword>
<keyword evidence="7 15" id="KW-0269">Exonuclease</keyword>
<evidence type="ECO:0000313" key="20">
    <source>
        <dbReference type="Proteomes" id="UP000198749"/>
    </source>
</evidence>
<comment type="function">
    <text evidence="15">A helicase/nuclease that prepares dsDNA breaks (DSB) for recombinational DNA repair. Binds to DSBs and unwinds DNA via a highly rapid and processive ATP-dependent bidirectional helicase activity. Unwinds dsDNA until it encounters a Chi (crossover hotspot instigator) sequence from the 3' direction. Cuts ssDNA a few nucleotides 3' to the Chi site. The properties and activities of the enzyme are changed at Chi. The Chi-altered holoenzyme produces a long 3'-ssDNA overhang and facilitates RecA-binding to the ssDNA for homologous DNA recombination and repair. Holoenzyme degrades any linearized DNA that is unable to undergo homologous recombination. In the holoenzyme this subunit contributes ATPase, 3'-5' helicase, exonuclease activity and loads RecA onto ssDNA.</text>
</comment>
<dbReference type="OrthoDB" id="9810135at2"/>
<dbReference type="AlphaFoldDB" id="A0A1H9FQ90"/>
<dbReference type="GO" id="GO:0043138">
    <property type="term" value="F:3'-5' DNA helicase activity"/>
    <property type="evidence" value="ECO:0007669"/>
    <property type="project" value="UniProtKB-UniRule"/>
</dbReference>
<evidence type="ECO:0000256" key="9">
    <source>
        <dbReference type="ARBA" id="ARBA00022842"/>
    </source>
</evidence>
<dbReference type="GO" id="GO:0000287">
    <property type="term" value="F:magnesium ion binding"/>
    <property type="evidence" value="ECO:0007669"/>
    <property type="project" value="UniProtKB-UniRule"/>
</dbReference>
<dbReference type="InterPro" id="IPR011335">
    <property type="entry name" value="Restrct_endonuc-II-like"/>
</dbReference>
<dbReference type="InterPro" id="IPR004586">
    <property type="entry name" value="RecB"/>
</dbReference>
<dbReference type="InterPro" id="IPR011604">
    <property type="entry name" value="PDDEXK-like_dom_sf"/>
</dbReference>
<organism evidence="19 20">
    <name type="scientific">Amphritea atlantica</name>
    <dbReference type="NCBI Taxonomy" id="355243"/>
    <lineage>
        <taxon>Bacteria</taxon>
        <taxon>Pseudomonadati</taxon>
        <taxon>Pseudomonadota</taxon>
        <taxon>Gammaproteobacteria</taxon>
        <taxon>Oceanospirillales</taxon>
        <taxon>Oceanospirillaceae</taxon>
        <taxon>Amphritea</taxon>
    </lineage>
</organism>
<evidence type="ECO:0000256" key="6">
    <source>
        <dbReference type="ARBA" id="ARBA00022806"/>
    </source>
</evidence>
<accession>A0A1H9FQ90</accession>
<dbReference type="InterPro" id="IPR000212">
    <property type="entry name" value="DNA_helicase_UvrD/REP"/>
</dbReference>
<keyword evidence="2 15" id="KW-0479">Metal-binding</keyword>
<evidence type="ECO:0000313" key="19">
    <source>
        <dbReference type="EMBL" id="SEQ40150.1"/>
    </source>
</evidence>
<comment type="subunit">
    <text evidence="15">Heterotrimer of RecB, RecC and RecD. All subunits contribute to DNA-binding. Interacts with RecA.</text>
</comment>
<dbReference type="Pfam" id="PF13361">
    <property type="entry name" value="UvrD_C"/>
    <property type="match status" value="1"/>
</dbReference>
<dbReference type="GO" id="GO:0009338">
    <property type="term" value="C:exodeoxyribonuclease V complex"/>
    <property type="evidence" value="ECO:0007669"/>
    <property type="project" value="TreeGrafter"/>
</dbReference>